<dbReference type="InterPro" id="IPR000644">
    <property type="entry name" value="CBS_dom"/>
</dbReference>
<dbReference type="PANTHER" id="PTHR43080">
    <property type="entry name" value="CBS DOMAIN-CONTAINING PROTEIN CBSX3, MITOCHONDRIAL"/>
    <property type="match status" value="1"/>
</dbReference>
<gene>
    <name evidence="4" type="ORF">SAMN05421752_11941</name>
</gene>
<evidence type="ECO:0000259" key="3">
    <source>
        <dbReference type="PROSITE" id="PS51371"/>
    </source>
</evidence>
<name>A0A1N7H048_9EURY</name>
<sequence length="141" mass="15192">MIDQTISSVMTRDVRTISEETTASTAARVFAEDDIGSVIVTAPETNDIQGIVTKSDIMHQVAVDADISSVSVGSFMSTPVITVAGDKSIHTAASLMKEHSIRHLPVVDDSELIGILTTTNLAHYLPRLRKNILWARDESSG</sequence>
<dbReference type="Gene3D" id="3.10.580.10">
    <property type="entry name" value="CBS-domain"/>
    <property type="match status" value="1"/>
</dbReference>
<feature type="domain" description="CBS" evidence="3">
    <location>
        <begin position="10"/>
        <end position="67"/>
    </location>
</feature>
<reference evidence="5" key="1">
    <citation type="submission" date="2017-01" db="EMBL/GenBank/DDBJ databases">
        <authorList>
            <person name="Varghese N."/>
            <person name="Submissions S."/>
        </authorList>
    </citation>
    <scope>NUCLEOTIDE SEQUENCE [LARGE SCALE GENOMIC DNA]</scope>
    <source>
        <strain evidence="5">type strain: HArc-</strain>
    </source>
</reference>
<dbReference type="SMART" id="SM00116">
    <property type="entry name" value="CBS"/>
    <property type="match status" value="2"/>
</dbReference>
<feature type="domain" description="CBS" evidence="3">
    <location>
        <begin position="76"/>
        <end position="138"/>
    </location>
</feature>
<dbReference type="PANTHER" id="PTHR43080:SF2">
    <property type="entry name" value="CBS DOMAIN-CONTAINING PROTEIN"/>
    <property type="match status" value="1"/>
</dbReference>
<accession>A0A1N7H048</accession>
<protein>
    <submittedName>
        <fullName evidence="4">CBS domain-containing protein</fullName>
    </submittedName>
</protein>
<dbReference type="InterPro" id="IPR051257">
    <property type="entry name" value="Diverse_CBS-Domain"/>
</dbReference>
<dbReference type="AlphaFoldDB" id="A0A1N7H048"/>
<evidence type="ECO:0000256" key="1">
    <source>
        <dbReference type="ARBA" id="ARBA00023122"/>
    </source>
</evidence>
<keyword evidence="5" id="KW-1185">Reference proteome</keyword>
<dbReference type="SUPFAM" id="SSF54631">
    <property type="entry name" value="CBS-domain pair"/>
    <property type="match status" value="1"/>
</dbReference>
<evidence type="ECO:0000256" key="2">
    <source>
        <dbReference type="PROSITE-ProRule" id="PRU00703"/>
    </source>
</evidence>
<dbReference type="PROSITE" id="PS51371">
    <property type="entry name" value="CBS"/>
    <property type="match status" value="2"/>
</dbReference>
<evidence type="ECO:0000313" key="5">
    <source>
        <dbReference type="Proteomes" id="UP000185936"/>
    </source>
</evidence>
<dbReference type="STRING" id="308853.SAMN05421752_11941"/>
<dbReference type="InterPro" id="IPR046342">
    <property type="entry name" value="CBS_dom_sf"/>
</dbReference>
<organism evidence="4 5">
    <name type="scientific">Natronorubrum thiooxidans</name>
    <dbReference type="NCBI Taxonomy" id="308853"/>
    <lineage>
        <taxon>Archaea</taxon>
        <taxon>Methanobacteriati</taxon>
        <taxon>Methanobacteriota</taxon>
        <taxon>Stenosarchaea group</taxon>
        <taxon>Halobacteria</taxon>
        <taxon>Halobacteriales</taxon>
        <taxon>Natrialbaceae</taxon>
        <taxon>Natronorubrum</taxon>
    </lineage>
</organism>
<keyword evidence="1 2" id="KW-0129">CBS domain</keyword>
<dbReference type="Proteomes" id="UP000185936">
    <property type="component" value="Unassembled WGS sequence"/>
</dbReference>
<evidence type="ECO:0000313" key="4">
    <source>
        <dbReference type="EMBL" id="SIS18219.1"/>
    </source>
</evidence>
<dbReference type="Pfam" id="PF00571">
    <property type="entry name" value="CBS"/>
    <property type="match status" value="2"/>
</dbReference>
<proteinExistence type="predicted"/>
<dbReference type="EMBL" id="FTNR01000019">
    <property type="protein sequence ID" value="SIS18219.1"/>
    <property type="molecule type" value="Genomic_DNA"/>
</dbReference>